<feature type="region of interest" description="Disordered" evidence="3">
    <location>
        <begin position="1032"/>
        <end position="1060"/>
    </location>
</feature>
<reference evidence="5" key="1">
    <citation type="submission" date="2017-03" db="EMBL/GenBank/DDBJ databases">
        <title>Genomes of endolithic fungi from Antarctica.</title>
        <authorList>
            <person name="Coleine C."/>
            <person name="Masonjones S."/>
            <person name="Stajich J.E."/>
        </authorList>
    </citation>
    <scope>NUCLEOTIDE SEQUENCE [LARGE SCALE GENOMIC DNA]</scope>
    <source>
        <strain evidence="5">CCFEE 5527</strain>
    </source>
</reference>
<evidence type="ECO:0000256" key="1">
    <source>
        <dbReference type="ARBA" id="ARBA00002550"/>
    </source>
</evidence>
<comment type="function">
    <text evidence="1">Involved in endocytosis.</text>
</comment>
<dbReference type="InterPro" id="IPR011990">
    <property type="entry name" value="TPR-like_helical_dom_sf"/>
</dbReference>
<dbReference type="InterPro" id="IPR051722">
    <property type="entry name" value="Endocytosis_PI4K-reg_protein"/>
</dbReference>
<evidence type="ECO:0000256" key="2">
    <source>
        <dbReference type="ARBA" id="ARBA00038251"/>
    </source>
</evidence>
<organism evidence="4 5">
    <name type="scientific">Cryoendolithus antarcticus</name>
    <dbReference type="NCBI Taxonomy" id="1507870"/>
    <lineage>
        <taxon>Eukaryota</taxon>
        <taxon>Fungi</taxon>
        <taxon>Dikarya</taxon>
        <taxon>Ascomycota</taxon>
        <taxon>Pezizomycotina</taxon>
        <taxon>Dothideomycetes</taxon>
        <taxon>Dothideomycetidae</taxon>
        <taxon>Cladosporiales</taxon>
        <taxon>Cladosporiaceae</taxon>
        <taxon>Cryoendolithus</taxon>
    </lineage>
</organism>
<dbReference type="SUPFAM" id="SSF48452">
    <property type="entry name" value="TPR-like"/>
    <property type="match status" value="2"/>
</dbReference>
<feature type="region of interest" description="Disordered" evidence="3">
    <location>
        <begin position="690"/>
        <end position="757"/>
    </location>
</feature>
<dbReference type="EMBL" id="NAJO01000024">
    <property type="protein sequence ID" value="OQO03486.1"/>
    <property type="molecule type" value="Genomic_DNA"/>
</dbReference>
<evidence type="ECO:0008006" key="6">
    <source>
        <dbReference type="Google" id="ProtNLM"/>
    </source>
</evidence>
<feature type="compositionally biased region" description="Low complexity" evidence="3">
    <location>
        <begin position="1032"/>
        <end position="1043"/>
    </location>
</feature>
<feature type="compositionally biased region" description="Pro residues" evidence="3">
    <location>
        <begin position="695"/>
        <end position="708"/>
    </location>
</feature>
<accession>A0A1V8SWF9</accession>
<dbReference type="PANTHER" id="PTHR23083">
    <property type="entry name" value="TETRATRICOPEPTIDE REPEAT PROTEIN, TPR"/>
    <property type="match status" value="1"/>
</dbReference>
<evidence type="ECO:0000313" key="4">
    <source>
        <dbReference type="EMBL" id="OQO03486.1"/>
    </source>
</evidence>
<feature type="compositionally biased region" description="Polar residues" evidence="3">
    <location>
        <begin position="1044"/>
        <end position="1053"/>
    </location>
</feature>
<comment type="caution">
    <text evidence="4">The sequence shown here is derived from an EMBL/GenBank/DDBJ whole genome shotgun (WGS) entry which is preliminary data.</text>
</comment>
<dbReference type="OrthoDB" id="29013at2759"/>
<protein>
    <recommendedName>
        <fullName evidence="6">Filamentation protein</fullName>
    </recommendedName>
</protein>
<dbReference type="AlphaFoldDB" id="A0A1V8SWF9"/>
<dbReference type="InParanoid" id="A0A1V8SWF9"/>
<comment type="similarity">
    <text evidence="2">Belongs to the YPP1 family.</text>
</comment>
<dbReference type="Proteomes" id="UP000192596">
    <property type="component" value="Unassembled WGS sequence"/>
</dbReference>
<gene>
    <name evidence="4" type="ORF">B0A48_10150</name>
</gene>
<dbReference type="STRING" id="1507870.A0A1V8SWF9"/>
<sequence>MGTPNAEKGSRYLGLLDQALCNGNWGEIAELARKTDKHAPNRTCLTLAARSEAQIANTSNRPGTASSTGLTGLSILVPQLEKAVSIGNSIEEDAFVAGTCLAEIHWLQGNHEAALRALPAHIPQSGTLSSLPSALGWIEVCGVKSTYIRGTCLHDLGREQEAENLWRNAVQQTPGYRTPELRRWTEKIIAQACSHFYKPTKSGHTPPPTVDALRAFSAWNGFWQRSPSASDRSTGPSIGWEVSRRQIWWTYYLAQSQILHAEQEAHSPARESKSRLQQYSELRNAARTYESSLMSATDFPKATQYNGEVEDYVQQAMMNWRVVTGTSWSDSELLGGGKEAVSREMLDMLYLAATKTFHSTQILRSLFNVHASLGEFDLAMHAFDSYVEIVSKGKARAAKTGKHELGFDDDDTALLTAAEAIRLLCRYGGRDEAEKAVEVGKDVERWLDQQKPVSADQVVGSSDDNKAETTHPVSHPTETILQPATLAAAYRALGVSKSHWAALTYDTEARSGLLADARTHLERSLKYDSNSVDTVHALALLLAETRNVNSAIAIIRPLLATRSESTATESERYIRETQLLPLWHLLSLCLSAKDQHESAVRMCEAAFEQFGEPSTLFGNATSNLDPEKSALSPGTSGGVIDQMDEYQKEAIVQIKMSQLTYVELIEGPNAAMDMTDELLALYARLFGTPEKLRTPKPPPTANTMPPPSRGGGTLRSVVGSIRPRSRRASVEKTPRTSLQSLTLPNAVNGTSTGSTLGPPIAITVTNENGNTADQARGRNEHRHHLPFHIRHSHSAKRSPSGSNLREANTAAAGTTSVSSPVPEHTHAQDHATNGLSAAKDSTADPAPSSLGQTQHTNEKALPRRPDEPQSPSHIVTRGSPSTSYPAAQQRRHKLSLLVRVWLFIADLYMRAEGLDDASGAVDEAAKLVEAFEADVGAERSSARSFFYKGWRGGASVDELWADVWSTKGDLALARTLHFDAIEHYEHSLTYFPDHPKTIIALSELLMDMYEQKLPAEAPELLLLPIPSSSNPSLLASTTPPTESQHYTSATPHQKVSKDPTPAELNRLAARDRAYLLLSTLTRLGTGWDDSEAWLALARNHELSGQVGKAKEALRWVVELEDTRPVRSWRSAAVGGYTL</sequence>
<dbReference type="Gene3D" id="1.25.40.10">
    <property type="entry name" value="Tetratricopeptide repeat domain"/>
    <property type="match status" value="2"/>
</dbReference>
<feature type="compositionally biased region" description="Basic and acidic residues" evidence="3">
    <location>
        <begin position="856"/>
        <end position="867"/>
    </location>
</feature>
<feature type="compositionally biased region" description="Polar residues" evidence="3">
    <location>
        <begin position="869"/>
        <end position="886"/>
    </location>
</feature>
<feature type="region of interest" description="Disordered" evidence="3">
    <location>
        <begin position="453"/>
        <end position="475"/>
    </location>
</feature>
<dbReference type="PANTHER" id="PTHR23083:SF464">
    <property type="entry name" value="TETRATRICOPEPTIDE REPEAT DOMAIN 7, ISOFORM A"/>
    <property type="match status" value="1"/>
</dbReference>
<feature type="region of interest" description="Disordered" evidence="3">
    <location>
        <begin position="788"/>
        <end position="887"/>
    </location>
</feature>
<name>A0A1V8SWF9_9PEZI</name>
<evidence type="ECO:0000256" key="3">
    <source>
        <dbReference type="SAM" id="MobiDB-lite"/>
    </source>
</evidence>
<dbReference type="InterPro" id="IPR019734">
    <property type="entry name" value="TPR_rpt"/>
</dbReference>
<proteinExistence type="inferred from homology"/>
<feature type="compositionally biased region" description="Polar residues" evidence="3">
    <location>
        <begin position="797"/>
        <end position="819"/>
    </location>
</feature>
<dbReference type="SMART" id="SM00028">
    <property type="entry name" value="TPR"/>
    <property type="match status" value="5"/>
</dbReference>
<feature type="compositionally biased region" description="Polar residues" evidence="3">
    <location>
        <begin position="735"/>
        <end position="755"/>
    </location>
</feature>
<evidence type="ECO:0000313" key="5">
    <source>
        <dbReference type="Proteomes" id="UP000192596"/>
    </source>
</evidence>
<keyword evidence="5" id="KW-1185">Reference proteome</keyword>